<dbReference type="GO" id="GO:0009416">
    <property type="term" value="P:response to light stimulus"/>
    <property type="evidence" value="ECO:0007669"/>
    <property type="project" value="TreeGrafter"/>
</dbReference>
<dbReference type="PROSITE" id="PS51697">
    <property type="entry name" value="ALOG"/>
    <property type="match status" value="1"/>
</dbReference>
<evidence type="ECO:0000256" key="7">
    <source>
        <dbReference type="ARBA" id="ARBA00023242"/>
    </source>
</evidence>
<evidence type="ECO:0000256" key="3">
    <source>
        <dbReference type="ARBA" id="ARBA00022473"/>
    </source>
</evidence>
<sequence>MTNTQLQNFKIQSRLTITKTNIQKEGYYSWEERKQDVEEKDIFKLPGPISTVSFCGRTTKIDPHHLLGHHPERARGAASPSTKTFNDHHQPIVVTTVISLSSPPQSPLPTNPNPQLSALLRQPFEACGLIHETVVHAHPCPFFGHPSIPAPCPCPLRQVWVSLDALIGRLRVAFEENGGKPKSNPFGTRGFTSAKFAIRSPKHRGSATRRRSGQLSCSSSNNNSLLSCLLQVEDLNFLEIWAGLDDNLLSSLSHGSNRIQSNGERVFEDFNVLSSQGSTQLKATRAMTAGFRPTSEILRLKNSLPRRQFQENTPRMQDQEKIYHWGGSSFTRNKLHPKEE</sequence>
<comment type="similarity">
    <text evidence="2">Belongs to the plant homeotic and developmental regulators ALOG protein family.</text>
</comment>
<evidence type="ECO:0000259" key="8">
    <source>
        <dbReference type="PROSITE" id="PS51697"/>
    </source>
</evidence>
<comment type="caution">
    <text evidence="9">The sequence shown here is derived from an EMBL/GenBank/DDBJ whole genome shotgun (WGS) entry which is preliminary data.</text>
</comment>
<dbReference type="EMBL" id="JAVXUO010001224">
    <property type="protein sequence ID" value="KAK2984502.1"/>
    <property type="molecule type" value="Genomic_DNA"/>
</dbReference>
<dbReference type="Proteomes" id="UP001187471">
    <property type="component" value="Unassembled WGS sequence"/>
</dbReference>
<keyword evidence="7" id="KW-0539">Nucleus</keyword>
<dbReference type="GO" id="GO:0003677">
    <property type="term" value="F:DNA binding"/>
    <property type="evidence" value="ECO:0007669"/>
    <property type="project" value="UniProtKB-KW"/>
</dbReference>
<name>A0AA88R9D8_9ASTE</name>
<dbReference type="AlphaFoldDB" id="A0AA88R9D8"/>
<keyword evidence="10" id="KW-1185">Reference proteome</keyword>
<evidence type="ECO:0000313" key="10">
    <source>
        <dbReference type="Proteomes" id="UP001187471"/>
    </source>
</evidence>
<evidence type="ECO:0000256" key="4">
    <source>
        <dbReference type="ARBA" id="ARBA00023015"/>
    </source>
</evidence>
<dbReference type="PANTHER" id="PTHR31165">
    <property type="entry name" value="PROTEIN G1-LIKE2"/>
    <property type="match status" value="1"/>
</dbReference>
<comment type="subcellular location">
    <subcellularLocation>
        <location evidence="1">Nucleus</location>
    </subcellularLocation>
</comment>
<evidence type="ECO:0000313" key="9">
    <source>
        <dbReference type="EMBL" id="KAK2984502.1"/>
    </source>
</evidence>
<evidence type="ECO:0000256" key="1">
    <source>
        <dbReference type="ARBA" id="ARBA00004123"/>
    </source>
</evidence>
<dbReference type="InterPro" id="IPR006936">
    <property type="entry name" value="ALOG_dom"/>
</dbReference>
<dbReference type="Pfam" id="PF04852">
    <property type="entry name" value="ALOG_dom"/>
    <property type="match status" value="1"/>
</dbReference>
<keyword evidence="3" id="KW-0217">Developmental protein</keyword>
<gene>
    <name evidence="9" type="ORF">RJ640_016888</name>
</gene>
<dbReference type="GO" id="GO:0005634">
    <property type="term" value="C:nucleus"/>
    <property type="evidence" value="ECO:0007669"/>
    <property type="project" value="UniProtKB-SubCell"/>
</dbReference>
<evidence type="ECO:0000256" key="2">
    <source>
        <dbReference type="ARBA" id="ARBA00010308"/>
    </source>
</evidence>
<dbReference type="PANTHER" id="PTHR31165:SF122">
    <property type="entry name" value="PROTEIN G1-LIKE1"/>
    <property type="match status" value="1"/>
</dbReference>
<evidence type="ECO:0000256" key="5">
    <source>
        <dbReference type="ARBA" id="ARBA00023125"/>
    </source>
</evidence>
<protein>
    <recommendedName>
        <fullName evidence="8">ALOG domain-containing protein</fullName>
    </recommendedName>
</protein>
<dbReference type="GO" id="GO:0009299">
    <property type="term" value="P:mRNA transcription"/>
    <property type="evidence" value="ECO:0007669"/>
    <property type="project" value="TreeGrafter"/>
</dbReference>
<evidence type="ECO:0000256" key="6">
    <source>
        <dbReference type="ARBA" id="ARBA00023163"/>
    </source>
</evidence>
<dbReference type="InterPro" id="IPR040222">
    <property type="entry name" value="ALOG"/>
</dbReference>
<feature type="domain" description="ALOG" evidence="8">
    <location>
        <begin position="133"/>
        <end position="212"/>
    </location>
</feature>
<keyword evidence="5" id="KW-0238">DNA-binding</keyword>
<proteinExistence type="inferred from homology"/>
<keyword evidence="6" id="KW-0804">Transcription</keyword>
<reference evidence="9" key="1">
    <citation type="submission" date="2022-12" db="EMBL/GenBank/DDBJ databases">
        <title>Draft genome assemblies for two species of Escallonia (Escalloniales).</title>
        <authorList>
            <person name="Chanderbali A."/>
            <person name="Dervinis C."/>
            <person name="Anghel I."/>
            <person name="Soltis D."/>
            <person name="Soltis P."/>
            <person name="Zapata F."/>
        </authorList>
    </citation>
    <scope>NUCLEOTIDE SEQUENCE</scope>
    <source>
        <strain evidence="9">UCBG92.1500</strain>
        <tissue evidence="9">Leaf</tissue>
    </source>
</reference>
<accession>A0AA88R9D8</accession>
<keyword evidence="4" id="KW-0805">Transcription regulation</keyword>
<organism evidence="9 10">
    <name type="scientific">Escallonia rubra</name>
    <dbReference type="NCBI Taxonomy" id="112253"/>
    <lineage>
        <taxon>Eukaryota</taxon>
        <taxon>Viridiplantae</taxon>
        <taxon>Streptophyta</taxon>
        <taxon>Embryophyta</taxon>
        <taxon>Tracheophyta</taxon>
        <taxon>Spermatophyta</taxon>
        <taxon>Magnoliopsida</taxon>
        <taxon>eudicotyledons</taxon>
        <taxon>Gunneridae</taxon>
        <taxon>Pentapetalae</taxon>
        <taxon>asterids</taxon>
        <taxon>campanulids</taxon>
        <taxon>Escalloniales</taxon>
        <taxon>Escalloniaceae</taxon>
        <taxon>Escallonia</taxon>
    </lineage>
</organism>